<name>A0AAD3TI62_NEPGR</name>
<keyword evidence="4" id="KW-1185">Reference proteome</keyword>
<keyword evidence="2" id="KW-0732">Signal</keyword>
<protein>
    <submittedName>
        <fullName evidence="3">Uncharacterized protein</fullName>
    </submittedName>
</protein>
<dbReference type="EMBL" id="BSYO01000036">
    <property type="protein sequence ID" value="GMH29539.1"/>
    <property type="molecule type" value="Genomic_DNA"/>
</dbReference>
<sequence length="139" mass="14636">MPSSSSIRNLSFCLFIISLFLLFLSPKVRSVYDFSVLRLPSDAGDAELDVGVSSVCPDLVVKPGSCPVRCFRPDPVCGEDGVTYWCGCADAHCAGKRVAKIGFCEVGSGGSGLLSGQALLLVHIVWLIVLGLSVLCGLL</sequence>
<keyword evidence="1" id="KW-0472">Membrane</keyword>
<accession>A0AAD3TI62</accession>
<keyword evidence="1" id="KW-1133">Transmembrane helix</keyword>
<evidence type="ECO:0000313" key="3">
    <source>
        <dbReference type="EMBL" id="GMH29539.1"/>
    </source>
</evidence>
<dbReference type="Proteomes" id="UP001279734">
    <property type="component" value="Unassembled WGS sequence"/>
</dbReference>
<evidence type="ECO:0000256" key="1">
    <source>
        <dbReference type="SAM" id="Phobius"/>
    </source>
</evidence>
<proteinExistence type="predicted"/>
<evidence type="ECO:0000256" key="2">
    <source>
        <dbReference type="SAM" id="SignalP"/>
    </source>
</evidence>
<dbReference type="PANTHER" id="PTHR34376:SF2">
    <property type="entry name" value="SERINE PROTEASE INHIBITOR, KAZAL-TYPE FAMILY PROTEIN"/>
    <property type="match status" value="1"/>
</dbReference>
<feature type="chain" id="PRO_5041912605" evidence="2">
    <location>
        <begin position="31"/>
        <end position="139"/>
    </location>
</feature>
<dbReference type="PANTHER" id="PTHR34376">
    <property type="entry name" value="SERINE PROTEASE INHIBITOR, KAZAL-TYPE FAMILY PROTEIN"/>
    <property type="match status" value="1"/>
</dbReference>
<feature type="transmembrane region" description="Helical" evidence="1">
    <location>
        <begin position="118"/>
        <end position="138"/>
    </location>
</feature>
<feature type="signal peptide" evidence="2">
    <location>
        <begin position="1"/>
        <end position="30"/>
    </location>
</feature>
<keyword evidence="1" id="KW-0812">Transmembrane</keyword>
<reference evidence="3" key="1">
    <citation type="submission" date="2023-05" db="EMBL/GenBank/DDBJ databases">
        <title>Nepenthes gracilis genome sequencing.</title>
        <authorList>
            <person name="Fukushima K."/>
        </authorList>
    </citation>
    <scope>NUCLEOTIDE SEQUENCE</scope>
    <source>
        <strain evidence="3">SING2019-196</strain>
    </source>
</reference>
<comment type="caution">
    <text evidence="3">The sequence shown here is derived from an EMBL/GenBank/DDBJ whole genome shotgun (WGS) entry which is preliminary data.</text>
</comment>
<dbReference type="AlphaFoldDB" id="A0AAD3TI62"/>
<gene>
    <name evidence="3" type="ORF">Nepgr_031382</name>
</gene>
<evidence type="ECO:0000313" key="4">
    <source>
        <dbReference type="Proteomes" id="UP001279734"/>
    </source>
</evidence>
<organism evidence="3 4">
    <name type="scientific">Nepenthes gracilis</name>
    <name type="common">Slender pitcher plant</name>
    <dbReference type="NCBI Taxonomy" id="150966"/>
    <lineage>
        <taxon>Eukaryota</taxon>
        <taxon>Viridiplantae</taxon>
        <taxon>Streptophyta</taxon>
        <taxon>Embryophyta</taxon>
        <taxon>Tracheophyta</taxon>
        <taxon>Spermatophyta</taxon>
        <taxon>Magnoliopsida</taxon>
        <taxon>eudicotyledons</taxon>
        <taxon>Gunneridae</taxon>
        <taxon>Pentapetalae</taxon>
        <taxon>Caryophyllales</taxon>
        <taxon>Nepenthaceae</taxon>
        <taxon>Nepenthes</taxon>
    </lineage>
</organism>